<evidence type="ECO:0000256" key="7">
    <source>
        <dbReference type="SAM" id="MobiDB-lite"/>
    </source>
</evidence>
<evidence type="ECO:0000256" key="6">
    <source>
        <dbReference type="RuleBase" id="RU000682"/>
    </source>
</evidence>
<dbReference type="PROSITE" id="PS50071">
    <property type="entry name" value="HOMEOBOX_2"/>
    <property type="match status" value="1"/>
</dbReference>
<dbReference type="CDD" id="cd00086">
    <property type="entry name" value="homeodomain"/>
    <property type="match status" value="1"/>
</dbReference>
<evidence type="ECO:0000256" key="1">
    <source>
        <dbReference type="ARBA" id="ARBA00004123"/>
    </source>
</evidence>
<dbReference type="GO" id="GO:0005634">
    <property type="term" value="C:nucleus"/>
    <property type="evidence" value="ECO:0007669"/>
    <property type="project" value="UniProtKB-SubCell"/>
</dbReference>
<dbReference type="SMART" id="SM00389">
    <property type="entry name" value="HOX"/>
    <property type="match status" value="1"/>
</dbReference>
<protein>
    <recommendedName>
        <fullName evidence="8">Homeobox domain-containing protein</fullName>
    </recommendedName>
</protein>
<reference evidence="9 10" key="1">
    <citation type="submission" date="2019-07" db="EMBL/GenBank/DDBJ databases">
        <authorList>
            <person name="Jastrzebski P J."/>
            <person name="Paukszto L."/>
            <person name="Jastrzebski P J."/>
        </authorList>
    </citation>
    <scope>NUCLEOTIDE SEQUENCE [LARGE SCALE GENOMIC DNA]</scope>
    <source>
        <strain evidence="9 10">WMS-il1</strain>
    </source>
</reference>
<keyword evidence="10" id="KW-1185">Reference proteome</keyword>
<dbReference type="EMBL" id="CABIJS010000544">
    <property type="protein sequence ID" value="VUZ53074.1"/>
    <property type="molecule type" value="Genomic_DNA"/>
</dbReference>
<evidence type="ECO:0000256" key="2">
    <source>
        <dbReference type="ARBA" id="ARBA00023125"/>
    </source>
</evidence>
<dbReference type="InterPro" id="IPR017970">
    <property type="entry name" value="Homeobox_CS"/>
</dbReference>
<dbReference type="InterPro" id="IPR009057">
    <property type="entry name" value="Homeodomain-like_sf"/>
</dbReference>
<accession>A0A564Z2N2</accession>
<dbReference type="Gene3D" id="1.10.10.60">
    <property type="entry name" value="Homeodomain-like"/>
    <property type="match status" value="1"/>
</dbReference>
<evidence type="ECO:0000313" key="10">
    <source>
        <dbReference type="Proteomes" id="UP000321570"/>
    </source>
</evidence>
<evidence type="ECO:0000259" key="8">
    <source>
        <dbReference type="PROSITE" id="PS50071"/>
    </source>
</evidence>
<dbReference type="PANTHER" id="PTHR24340:SF37">
    <property type="entry name" value="HOMEOBOX PROTEIN SLOU"/>
    <property type="match status" value="1"/>
</dbReference>
<dbReference type="InterPro" id="IPR001356">
    <property type="entry name" value="HD"/>
</dbReference>
<comment type="subcellular location">
    <subcellularLocation>
        <location evidence="1 5 6">Nucleus</location>
    </subcellularLocation>
</comment>
<dbReference type="PANTHER" id="PTHR24340">
    <property type="entry name" value="HOMEOBOX PROTEIN NKX"/>
    <property type="match status" value="1"/>
</dbReference>
<evidence type="ECO:0000313" key="9">
    <source>
        <dbReference type="EMBL" id="VUZ53074.1"/>
    </source>
</evidence>
<evidence type="ECO:0000256" key="3">
    <source>
        <dbReference type="ARBA" id="ARBA00023155"/>
    </source>
</evidence>
<dbReference type="GO" id="GO:0000978">
    <property type="term" value="F:RNA polymerase II cis-regulatory region sequence-specific DNA binding"/>
    <property type="evidence" value="ECO:0007669"/>
    <property type="project" value="TreeGrafter"/>
</dbReference>
<dbReference type="GO" id="GO:0030154">
    <property type="term" value="P:cell differentiation"/>
    <property type="evidence" value="ECO:0007669"/>
    <property type="project" value="TreeGrafter"/>
</dbReference>
<organism evidence="9 10">
    <name type="scientific">Hymenolepis diminuta</name>
    <name type="common">Rat tapeworm</name>
    <dbReference type="NCBI Taxonomy" id="6216"/>
    <lineage>
        <taxon>Eukaryota</taxon>
        <taxon>Metazoa</taxon>
        <taxon>Spiralia</taxon>
        <taxon>Lophotrochozoa</taxon>
        <taxon>Platyhelminthes</taxon>
        <taxon>Cestoda</taxon>
        <taxon>Eucestoda</taxon>
        <taxon>Cyclophyllidea</taxon>
        <taxon>Hymenolepididae</taxon>
        <taxon>Hymenolepis</taxon>
    </lineage>
</organism>
<dbReference type="Proteomes" id="UP000321570">
    <property type="component" value="Unassembled WGS sequence"/>
</dbReference>
<dbReference type="AlphaFoldDB" id="A0A564Z2N2"/>
<evidence type="ECO:0000256" key="5">
    <source>
        <dbReference type="PROSITE-ProRule" id="PRU00108"/>
    </source>
</evidence>
<dbReference type="GO" id="GO:0000981">
    <property type="term" value="F:DNA-binding transcription factor activity, RNA polymerase II-specific"/>
    <property type="evidence" value="ECO:0007669"/>
    <property type="project" value="InterPro"/>
</dbReference>
<feature type="region of interest" description="Disordered" evidence="7">
    <location>
        <begin position="108"/>
        <end position="138"/>
    </location>
</feature>
<sequence length="299" mass="33411">MSSEGKRRTEEPQESSFMKRRRTSPIRFEDDSVKRIHMESNRTPTMADEECREEANGRSFLIQDLLQASKTGAETTNMVDLNPSEIYQNIFAMKRLQDIQVSQPLDGKQINDENYNMGDLDSGATSTEGEAEEDNATKGGEVVYNLTGKTAETDVAVISHTSCGGGGTASNASRKARRARTAFTYEQLVTLENKFQSTRYLSVYERLNLALALNLTETQVKIWFQNRRTKWKKQNPGKDVNSPTTYSPPIPSSVGKNSIGNPEFLPPCLRSSQPFPPPVNVSEQAPRTFSPKSEESLKN</sequence>
<keyword evidence="4 5" id="KW-0539">Nucleus</keyword>
<name>A0A564Z2N2_HYMDI</name>
<evidence type="ECO:0000256" key="4">
    <source>
        <dbReference type="ARBA" id="ARBA00023242"/>
    </source>
</evidence>
<keyword evidence="2 5" id="KW-0238">DNA-binding</keyword>
<feature type="DNA-binding region" description="Homeobox" evidence="5">
    <location>
        <begin position="176"/>
        <end position="235"/>
    </location>
</feature>
<dbReference type="SUPFAM" id="SSF46689">
    <property type="entry name" value="Homeodomain-like"/>
    <property type="match status" value="1"/>
</dbReference>
<feature type="domain" description="Homeobox" evidence="8">
    <location>
        <begin position="174"/>
        <end position="234"/>
    </location>
</feature>
<gene>
    <name evidence="9" type="ORF">WMSIL1_LOCUS11497</name>
</gene>
<dbReference type="InterPro" id="IPR050394">
    <property type="entry name" value="Homeobox_NK-like"/>
</dbReference>
<proteinExistence type="predicted"/>
<dbReference type="PROSITE" id="PS00027">
    <property type="entry name" value="HOMEOBOX_1"/>
    <property type="match status" value="1"/>
</dbReference>
<dbReference type="InterPro" id="IPR020479">
    <property type="entry name" value="HD_metazoa"/>
</dbReference>
<dbReference type="Pfam" id="PF00046">
    <property type="entry name" value="Homeodomain"/>
    <property type="match status" value="1"/>
</dbReference>
<dbReference type="PRINTS" id="PR00024">
    <property type="entry name" value="HOMEOBOX"/>
</dbReference>
<feature type="compositionally biased region" description="Polar residues" evidence="7">
    <location>
        <begin position="281"/>
        <end position="291"/>
    </location>
</feature>
<feature type="region of interest" description="Disordered" evidence="7">
    <location>
        <begin position="1"/>
        <end position="27"/>
    </location>
</feature>
<feature type="compositionally biased region" description="Basic and acidic residues" evidence="7">
    <location>
        <begin position="1"/>
        <end position="11"/>
    </location>
</feature>
<keyword evidence="3 5" id="KW-0371">Homeobox</keyword>
<feature type="non-terminal residue" evidence="9">
    <location>
        <position position="299"/>
    </location>
</feature>
<feature type="region of interest" description="Disordered" evidence="7">
    <location>
        <begin position="231"/>
        <end position="299"/>
    </location>
</feature>